<dbReference type="Pfam" id="PF13520">
    <property type="entry name" value="AA_permease_2"/>
    <property type="match status" value="1"/>
</dbReference>
<dbReference type="AlphaFoldDB" id="A0A3M6WAD5"/>
<keyword evidence="5 6" id="KW-0472">Membrane</keyword>
<feature type="transmembrane region" description="Helical" evidence="6">
    <location>
        <begin position="507"/>
        <end position="527"/>
    </location>
</feature>
<feature type="transmembrane region" description="Helical" evidence="6">
    <location>
        <begin position="197"/>
        <end position="218"/>
    </location>
</feature>
<proteinExistence type="predicted"/>
<evidence type="ECO:0000256" key="5">
    <source>
        <dbReference type="ARBA" id="ARBA00023136"/>
    </source>
</evidence>
<evidence type="ECO:0000256" key="3">
    <source>
        <dbReference type="ARBA" id="ARBA00022692"/>
    </source>
</evidence>
<evidence type="ECO:0000256" key="1">
    <source>
        <dbReference type="ARBA" id="ARBA00004141"/>
    </source>
</evidence>
<protein>
    <recommendedName>
        <fullName evidence="9">Amino acid permease/ SLC12A domain-containing protein</fullName>
    </recommendedName>
</protein>
<reference evidence="7 8" key="1">
    <citation type="journal article" date="2018" name="BMC Genomics">
        <title>Genomic evidence for intraspecific hybridization in a clonal and extremely halotolerant yeast.</title>
        <authorList>
            <person name="Gostincar C."/>
            <person name="Stajich J.E."/>
            <person name="Zupancic J."/>
            <person name="Zalar P."/>
            <person name="Gunde-Cimerman N."/>
        </authorList>
    </citation>
    <scope>NUCLEOTIDE SEQUENCE [LARGE SCALE GENOMIC DNA]</scope>
    <source>
        <strain evidence="7 8">EXF-6656</strain>
    </source>
</reference>
<feature type="transmembrane region" description="Helical" evidence="6">
    <location>
        <begin position="388"/>
        <end position="410"/>
    </location>
</feature>
<name>A0A3M6WAD5_HORWE</name>
<evidence type="ECO:0000313" key="8">
    <source>
        <dbReference type="Proteomes" id="UP000281245"/>
    </source>
</evidence>
<feature type="transmembrane region" description="Helical" evidence="6">
    <location>
        <begin position="300"/>
        <end position="318"/>
    </location>
</feature>
<dbReference type="EMBL" id="QWIJ01001334">
    <property type="protein sequence ID" value="RMX75246.1"/>
    <property type="molecule type" value="Genomic_DNA"/>
</dbReference>
<dbReference type="PANTHER" id="PTHR45649:SF4">
    <property type="entry name" value="TRANSPORTER, PUTATIVE (EUROFUNG)-RELATED"/>
    <property type="match status" value="1"/>
</dbReference>
<dbReference type="InterPro" id="IPR002293">
    <property type="entry name" value="AA/rel_permease1"/>
</dbReference>
<comment type="subcellular location">
    <subcellularLocation>
        <location evidence="1">Membrane</location>
        <topology evidence="1">Multi-pass membrane protein</topology>
    </subcellularLocation>
</comment>
<comment type="caution">
    <text evidence="7">The sequence shown here is derived from an EMBL/GenBank/DDBJ whole genome shotgun (WGS) entry which is preliminary data.</text>
</comment>
<feature type="transmembrane region" description="Helical" evidence="6">
    <location>
        <begin position="437"/>
        <end position="457"/>
    </location>
</feature>
<feature type="transmembrane region" description="Helical" evidence="6">
    <location>
        <begin position="339"/>
        <end position="362"/>
    </location>
</feature>
<evidence type="ECO:0000256" key="2">
    <source>
        <dbReference type="ARBA" id="ARBA00022448"/>
    </source>
</evidence>
<organism evidence="7 8">
    <name type="scientific">Hortaea werneckii</name>
    <name type="common">Black yeast</name>
    <name type="synonym">Cladosporium werneckii</name>
    <dbReference type="NCBI Taxonomy" id="91943"/>
    <lineage>
        <taxon>Eukaryota</taxon>
        <taxon>Fungi</taxon>
        <taxon>Dikarya</taxon>
        <taxon>Ascomycota</taxon>
        <taxon>Pezizomycotina</taxon>
        <taxon>Dothideomycetes</taxon>
        <taxon>Dothideomycetidae</taxon>
        <taxon>Mycosphaerellales</taxon>
        <taxon>Teratosphaeriaceae</taxon>
        <taxon>Hortaea</taxon>
    </lineage>
</organism>
<feature type="transmembrane region" description="Helical" evidence="6">
    <location>
        <begin position="539"/>
        <end position="559"/>
    </location>
</feature>
<gene>
    <name evidence="7" type="ORF">D0869_11801</name>
</gene>
<dbReference type="Gene3D" id="1.20.1740.10">
    <property type="entry name" value="Amino acid/polyamine transporter I"/>
    <property type="match status" value="1"/>
</dbReference>
<sequence>MPVQHTYPDTFNTSADPRLSCSTEHIITLPVDLLTGQKKLATMETEEKRRNSRRQSTRLLARDFYTGETLQIRPSDSRPTIARGTTRDRIDMQRMGKKQELRRSFRQLSTISFTSCVMGNWEILLTANGPALNNGGPSGIFWSLIWTWTGQLYVIMSLAEMSSMAPTSAGQYHWVSEFLPPGWQRFLSFCTGWLSTMAWQSVVAVDCYIIVGIIQALIQLGHPEYDPTRWQATLLTIATAVGLCLFNIFAASQLSLLEGVFAVCHVFLFVPVVVMLWILAPTSNPQEALFTFANQGGWPSTALSLLIGQVPMIFTTLGSDSVAHLAEEVENAAVVVPQAMLWSYLVNAPLALLMAFTIIFNIGPVENAIQSAYPFVYMFETALQNTQATTAFTIFMLVLLAMVTVSVIASTSRQMFAFARDNGLPFSRWLKRVSVQFNVPVNAIIATGGFTVALSLINIGSTVAFNAVLSLSTTALMASYIISIGCVTRKRLTNETLPYAPWSLGRYGLPVNLIALGYATWSFFWAFWPTEYHVTAGNMNWACLIFLGFVAWACVMFRLSSLRRRDKYEGPVARVQVWMNDW</sequence>
<keyword evidence="3 6" id="KW-0812">Transmembrane</keyword>
<evidence type="ECO:0008006" key="9">
    <source>
        <dbReference type="Google" id="ProtNLM"/>
    </source>
</evidence>
<evidence type="ECO:0000256" key="6">
    <source>
        <dbReference type="SAM" id="Phobius"/>
    </source>
</evidence>
<dbReference type="GO" id="GO:0016020">
    <property type="term" value="C:membrane"/>
    <property type="evidence" value="ECO:0007669"/>
    <property type="project" value="UniProtKB-SubCell"/>
</dbReference>
<dbReference type="OrthoDB" id="3257095at2759"/>
<dbReference type="PANTHER" id="PTHR45649">
    <property type="entry name" value="AMINO-ACID PERMEASE BAT1"/>
    <property type="match status" value="1"/>
</dbReference>
<feature type="transmembrane region" description="Helical" evidence="6">
    <location>
        <begin position="230"/>
        <end position="249"/>
    </location>
</feature>
<accession>A0A3M6WAD5</accession>
<feature type="transmembrane region" description="Helical" evidence="6">
    <location>
        <begin position="463"/>
        <end position="487"/>
    </location>
</feature>
<keyword evidence="2" id="KW-0813">Transport</keyword>
<keyword evidence="4 6" id="KW-1133">Transmembrane helix</keyword>
<dbReference type="VEuPathDB" id="FungiDB:BTJ68_12102"/>
<dbReference type="Proteomes" id="UP000281245">
    <property type="component" value="Unassembled WGS sequence"/>
</dbReference>
<evidence type="ECO:0000256" key="4">
    <source>
        <dbReference type="ARBA" id="ARBA00022989"/>
    </source>
</evidence>
<evidence type="ECO:0000313" key="7">
    <source>
        <dbReference type="EMBL" id="RMX75246.1"/>
    </source>
</evidence>
<feature type="transmembrane region" description="Helical" evidence="6">
    <location>
        <begin position="256"/>
        <end position="280"/>
    </location>
</feature>
<dbReference type="PIRSF" id="PIRSF006060">
    <property type="entry name" value="AA_transporter"/>
    <property type="match status" value="1"/>
</dbReference>
<dbReference type="GO" id="GO:0022857">
    <property type="term" value="F:transmembrane transporter activity"/>
    <property type="evidence" value="ECO:0007669"/>
    <property type="project" value="InterPro"/>
</dbReference>